<organism evidence="2 3">
    <name type="scientific">[Myrmecia] bisecta</name>
    <dbReference type="NCBI Taxonomy" id="41462"/>
    <lineage>
        <taxon>Eukaryota</taxon>
        <taxon>Viridiplantae</taxon>
        <taxon>Chlorophyta</taxon>
        <taxon>core chlorophytes</taxon>
        <taxon>Trebouxiophyceae</taxon>
        <taxon>Trebouxiales</taxon>
        <taxon>Trebouxiaceae</taxon>
        <taxon>Myrmecia</taxon>
    </lineage>
</organism>
<gene>
    <name evidence="2" type="ORF">WJX72_007226</name>
</gene>
<feature type="compositionally biased region" description="Acidic residues" evidence="1">
    <location>
        <begin position="215"/>
        <end position="228"/>
    </location>
</feature>
<accession>A0AAW1R738</accession>
<protein>
    <submittedName>
        <fullName evidence="2">Uncharacterized protein</fullName>
    </submittedName>
</protein>
<evidence type="ECO:0000313" key="2">
    <source>
        <dbReference type="EMBL" id="KAK9829666.1"/>
    </source>
</evidence>
<feature type="compositionally biased region" description="Low complexity" evidence="1">
    <location>
        <begin position="73"/>
        <end position="95"/>
    </location>
</feature>
<reference evidence="2 3" key="1">
    <citation type="journal article" date="2024" name="Nat. Commun.">
        <title>Phylogenomics reveals the evolutionary origins of lichenization in chlorophyte algae.</title>
        <authorList>
            <person name="Puginier C."/>
            <person name="Libourel C."/>
            <person name="Otte J."/>
            <person name="Skaloud P."/>
            <person name="Haon M."/>
            <person name="Grisel S."/>
            <person name="Petersen M."/>
            <person name="Berrin J.G."/>
            <person name="Delaux P.M."/>
            <person name="Dal Grande F."/>
            <person name="Keller J."/>
        </authorList>
    </citation>
    <scope>NUCLEOTIDE SEQUENCE [LARGE SCALE GENOMIC DNA]</scope>
    <source>
        <strain evidence="2 3">SAG 2043</strain>
    </source>
</reference>
<evidence type="ECO:0000256" key="1">
    <source>
        <dbReference type="SAM" id="MobiDB-lite"/>
    </source>
</evidence>
<dbReference type="Proteomes" id="UP001489004">
    <property type="component" value="Unassembled WGS sequence"/>
</dbReference>
<name>A0AAW1R738_9CHLO</name>
<feature type="compositionally biased region" description="Acidic residues" evidence="1">
    <location>
        <begin position="336"/>
        <end position="347"/>
    </location>
</feature>
<feature type="region of interest" description="Disordered" evidence="1">
    <location>
        <begin position="1"/>
        <end position="21"/>
    </location>
</feature>
<keyword evidence="3" id="KW-1185">Reference proteome</keyword>
<dbReference type="EMBL" id="JALJOR010000001">
    <property type="protein sequence ID" value="KAK9829666.1"/>
    <property type="molecule type" value="Genomic_DNA"/>
</dbReference>
<feature type="region of interest" description="Disordered" evidence="1">
    <location>
        <begin position="73"/>
        <end position="129"/>
    </location>
</feature>
<feature type="region of interest" description="Disordered" evidence="1">
    <location>
        <begin position="203"/>
        <end position="384"/>
    </location>
</feature>
<evidence type="ECO:0000313" key="3">
    <source>
        <dbReference type="Proteomes" id="UP001489004"/>
    </source>
</evidence>
<comment type="caution">
    <text evidence="2">The sequence shown here is derived from an EMBL/GenBank/DDBJ whole genome shotgun (WGS) entry which is preliminary data.</text>
</comment>
<sequence length="429" mass="44418">MRLAAAGVKRPREAAADAEEEQPGWWRKVARTLGGLLGIRGHLARQAGTNAAAMPSPAMTDIGLSGLLAMAASEPAEPAEPAASATMATAAATSADQEQDSQELQPAAVTTAPVDNGSPTQQAGAIESRVKRAQEELAAKAPFKRFLQAVTGEQASDSEAEDPDLPIGLANTAYQQRSGIQHSAHGMHSADSIEHQLDLPAADVGAGDSLPAGCEEAEAAVDEEDEDMDIPKEDADLCNGQVGDDTDDRSSGRSSPNSPICTQPDAPASTPAQPRAARHFLHGRSTGVFFSLHPDGTAGMGVPDEQASGSPYYKGVDQGSSLHAGPPLGADLGASETDDDLVDDEVDRAEVAGSAEETPSGLIEEPDSPTDSQEPEQAGQQEGKVAVVKEVAGAAGRAWPDLYDFYEDSEEDMPLVQDENGVIDLTVAA</sequence>
<dbReference type="AlphaFoldDB" id="A0AAW1R738"/>
<proteinExistence type="predicted"/>